<accession>A0A7M7N909</accession>
<organism evidence="3 4">
    <name type="scientific">Strongylocentrotus purpuratus</name>
    <name type="common">Purple sea urchin</name>
    <dbReference type="NCBI Taxonomy" id="7668"/>
    <lineage>
        <taxon>Eukaryota</taxon>
        <taxon>Metazoa</taxon>
        <taxon>Echinodermata</taxon>
        <taxon>Eleutherozoa</taxon>
        <taxon>Echinozoa</taxon>
        <taxon>Echinoidea</taxon>
        <taxon>Euechinoidea</taxon>
        <taxon>Echinacea</taxon>
        <taxon>Camarodonta</taxon>
        <taxon>Echinidea</taxon>
        <taxon>Strongylocentrotidae</taxon>
        <taxon>Strongylocentrotus</taxon>
    </lineage>
</organism>
<reference evidence="4" key="1">
    <citation type="submission" date="2015-02" db="EMBL/GenBank/DDBJ databases">
        <title>Genome sequencing for Strongylocentrotus purpuratus.</title>
        <authorList>
            <person name="Murali S."/>
            <person name="Liu Y."/>
            <person name="Vee V."/>
            <person name="English A."/>
            <person name="Wang M."/>
            <person name="Skinner E."/>
            <person name="Han Y."/>
            <person name="Muzny D.M."/>
            <person name="Worley K.C."/>
            <person name="Gibbs R.A."/>
        </authorList>
    </citation>
    <scope>NUCLEOTIDE SEQUENCE</scope>
</reference>
<protein>
    <submittedName>
        <fullName evidence="3">Uncharacterized protein</fullName>
    </submittedName>
</protein>
<name>A0A7M7N909_STRPU</name>
<evidence type="ECO:0000256" key="2">
    <source>
        <dbReference type="SAM" id="Phobius"/>
    </source>
</evidence>
<dbReference type="OrthoDB" id="10018381at2759"/>
<dbReference type="OMA" id="CRTAEVQ"/>
<dbReference type="SUPFAM" id="SSF49265">
    <property type="entry name" value="Fibronectin type III"/>
    <property type="match status" value="1"/>
</dbReference>
<feature type="region of interest" description="Disordered" evidence="1">
    <location>
        <begin position="387"/>
        <end position="434"/>
    </location>
</feature>
<dbReference type="KEGG" id="spu:100889338"/>
<reference evidence="3" key="2">
    <citation type="submission" date="2021-01" db="UniProtKB">
        <authorList>
            <consortium name="EnsemblMetazoa"/>
        </authorList>
    </citation>
    <scope>IDENTIFICATION</scope>
</reference>
<keyword evidence="2" id="KW-0812">Transmembrane</keyword>
<evidence type="ECO:0000256" key="1">
    <source>
        <dbReference type="SAM" id="MobiDB-lite"/>
    </source>
</evidence>
<dbReference type="InterPro" id="IPR003961">
    <property type="entry name" value="FN3_dom"/>
</dbReference>
<evidence type="ECO:0000313" key="4">
    <source>
        <dbReference type="Proteomes" id="UP000007110"/>
    </source>
</evidence>
<dbReference type="EnsemblMetazoa" id="XM_030976414">
    <property type="protein sequence ID" value="XP_030832274"/>
    <property type="gene ID" value="LOC100889338"/>
</dbReference>
<dbReference type="AlphaFoldDB" id="A0A7M7N909"/>
<feature type="compositionally biased region" description="Polar residues" evidence="1">
    <location>
        <begin position="425"/>
        <end position="434"/>
    </location>
</feature>
<keyword evidence="4" id="KW-1185">Reference proteome</keyword>
<dbReference type="InterPro" id="IPR036116">
    <property type="entry name" value="FN3_sf"/>
</dbReference>
<dbReference type="GeneID" id="100889338"/>
<feature type="compositionally biased region" description="Basic and acidic residues" evidence="1">
    <location>
        <begin position="393"/>
        <end position="423"/>
    </location>
</feature>
<proteinExistence type="predicted"/>
<keyword evidence="2" id="KW-1133">Transmembrane helix</keyword>
<feature type="transmembrane region" description="Helical" evidence="2">
    <location>
        <begin position="346"/>
        <end position="368"/>
    </location>
</feature>
<dbReference type="InParanoid" id="A0A7M7N909"/>
<dbReference type="CDD" id="cd00063">
    <property type="entry name" value="FN3"/>
    <property type="match status" value="1"/>
</dbReference>
<evidence type="ECO:0000313" key="3">
    <source>
        <dbReference type="EnsemblMetazoa" id="XP_030832274"/>
    </source>
</evidence>
<sequence length="434" mass="48023">MAVVSEAFISVDIVPQNSTGPGGRTSWDLFTRVTWQRPAGLEPEDMYVLRLTSFDGMMGGESVLTDPCLVGNEEIMVSKEEHFFNNLSFGQLYELEIHLFRPGRQHKSLQGAMKSFQTPECLQVTGDMDYCMNRVIVQYSGAPIDPHVNSLCRNSSTNLLQVSVSWLPPFQVNGNIFLYSIDFGIVVTPAPDVVVEPPSMSFQTLNIFMPVLSNETNQTDFRISTTLQGLEEGQLYYVKITPVVDSLVDGGKYPGDEVELTFVTANWTDPMGETTEINLVTPLCEILDDPTIVPTENDTFTDNTTTEIETMTSSLPSSTITGDTTMMWTATTPARLPPTPMEPAHIALIVIFSILIILVIVVFIVITVRMAKTGHVTKLPQLSQIPTMCKKQNHSDGSQKKKDLSMTEKGVKIVNEKKPEKKTSKPNGTAKSQK</sequence>
<dbReference type="RefSeq" id="XP_030832274.1">
    <property type="nucleotide sequence ID" value="XM_030976414.1"/>
</dbReference>
<keyword evidence="2" id="KW-0472">Membrane</keyword>
<dbReference type="Proteomes" id="UP000007110">
    <property type="component" value="Unassembled WGS sequence"/>
</dbReference>